<evidence type="ECO:0000256" key="3">
    <source>
        <dbReference type="ARBA" id="ARBA00022989"/>
    </source>
</evidence>
<reference evidence="7" key="1">
    <citation type="journal article" date="2019" name="Int. J. Syst. Evol. Microbiol.">
        <title>The Global Catalogue of Microorganisms (GCM) 10K type strain sequencing project: providing services to taxonomists for standard genome sequencing and annotation.</title>
        <authorList>
            <consortium name="The Broad Institute Genomics Platform"/>
            <consortium name="The Broad Institute Genome Sequencing Center for Infectious Disease"/>
            <person name="Wu L."/>
            <person name="Ma J."/>
        </authorList>
    </citation>
    <scope>NUCLEOTIDE SEQUENCE [LARGE SCALE GENOMIC DNA]</scope>
    <source>
        <strain evidence="7">JCM 16365</strain>
    </source>
</reference>
<evidence type="ECO:0000256" key="5">
    <source>
        <dbReference type="SAM" id="Phobius"/>
    </source>
</evidence>
<feature type="transmembrane region" description="Helical" evidence="5">
    <location>
        <begin position="20"/>
        <end position="39"/>
    </location>
</feature>
<dbReference type="PANTHER" id="PTHR43077:SF5">
    <property type="entry name" value="PHAGE INFECTION PROTEIN"/>
    <property type="match status" value="1"/>
</dbReference>
<protein>
    <recommendedName>
        <fullName evidence="8">YhgE/Pip domain-containing protein</fullName>
    </recommendedName>
</protein>
<accession>A0ABP6BFJ6</accession>
<dbReference type="EMBL" id="BAAARI010000001">
    <property type="protein sequence ID" value="GAA2565720.1"/>
    <property type="molecule type" value="Genomic_DNA"/>
</dbReference>
<evidence type="ECO:0000313" key="7">
    <source>
        <dbReference type="Proteomes" id="UP001500274"/>
    </source>
</evidence>
<sequence>MTNLWSLIAAPARGQRRWQLAAVLILVVLAPLAIVLTLVPSTDERPPVALVNQDSPILTGPTPVAAGKLLTENLITSVPSVNWVLTDAQTASDSLSNGDVLATVTIPPDFSAHVTTIGSATPQQAELTVQTSTQHGYLGGIVAEALSASLPAGVAAQLTQQYVTGTLTAMSQIGAGMDQMAQGASAITGGLTQAQSGASALQTYTLQLADGLRTMDGVLSELPAGARELGDLTAAGAVASGDLSLRLAERALGAGAADAAQRDVQTRLAALAAFSAQLTPAQQQEFAALLSPTRDAADAVSALLAGQADALGKDAETAAAVAVGAGAISAVSGPVADGLGRLPTALGSAAAGADGLAQGNGQLAAALGTLGEGSGQLAQGLDSAQAAIPRYDADQQKQIAEVVARPIGVDSTTTTGPRSAVASAMAVFGPVALWIGAIGVMLALLPFARSALTSAASALRLARSAAVVIVSVALTQAVLVWGAVALSGVAPERALVAAGLTAVTAVAFALVHQGLVAFLPRAGLVVSLVLLGLQVIAAGTLAAPGTTPAATGPLAGLPLSLALQGAQALVGGSLHAMLNAAIGLVLWGAVGALATVLAIRRARVRALAASVLVRA</sequence>
<keyword evidence="7" id="KW-1185">Reference proteome</keyword>
<feature type="transmembrane region" description="Helical" evidence="5">
    <location>
        <begin position="420"/>
        <end position="445"/>
    </location>
</feature>
<dbReference type="Gene3D" id="3.40.1710.10">
    <property type="entry name" value="abc type-2 transporter like domain"/>
    <property type="match status" value="1"/>
</dbReference>
<feature type="transmembrane region" description="Helical" evidence="5">
    <location>
        <begin position="494"/>
        <end position="511"/>
    </location>
</feature>
<evidence type="ECO:0000256" key="2">
    <source>
        <dbReference type="ARBA" id="ARBA00022692"/>
    </source>
</evidence>
<name>A0ABP6BFJ6_9MICO</name>
<evidence type="ECO:0008006" key="8">
    <source>
        <dbReference type="Google" id="ProtNLM"/>
    </source>
</evidence>
<organism evidence="6 7">
    <name type="scientific">Microbacterium binotii</name>
    <dbReference type="NCBI Taxonomy" id="462710"/>
    <lineage>
        <taxon>Bacteria</taxon>
        <taxon>Bacillati</taxon>
        <taxon>Actinomycetota</taxon>
        <taxon>Actinomycetes</taxon>
        <taxon>Micrococcales</taxon>
        <taxon>Microbacteriaceae</taxon>
        <taxon>Microbacterium</taxon>
    </lineage>
</organism>
<proteinExistence type="predicted"/>
<comment type="subcellular location">
    <subcellularLocation>
        <location evidence="1">Membrane</location>
        <topology evidence="1">Multi-pass membrane protein</topology>
    </subcellularLocation>
</comment>
<keyword evidence="2 5" id="KW-0812">Transmembrane</keyword>
<evidence type="ECO:0000313" key="6">
    <source>
        <dbReference type="EMBL" id="GAA2565720.1"/>
    </source>
</evidence>
<evidence type="ECO:0000256" key="1">
    <source>
        <dbReference type="ARBA" id="ARBA00004141"/>
    </source>
</evidence>
<keyword evidence="3 5" id="KW-1133">Transmembrane helix</keyword>
<dbReference type="PANTHER" id="PTHR43077">
    <property type="entry name" value="TRANSPORT PERMEASE YVFS-RELATED"/>
    <property type="match status" value="1"/>
</dbReference>
<dbReference type="RefSeq" id="WP_344225711.1">
    <property type="nucleotide sequence ID" value="NZ_BAAARI010000001.1"/>
</dbReference>
<evidence type="ECO:0000256" key="4">
    <source>
        <dbReference type="ARBA" id="ARBA00023136"/>
    </source>
</evidence>
<gene>
    <name evidence="6" type="ORF">GCM10009862_00260</name>
</gene>
<keyword evidence="4 5" id="KW-0472">Membrane</keyword>
<comment type="caution">
    <text evidence="6">The sequence shown here is derived from an EMBL/GenBank/DDBJ whole genome shotgun (WGS) entry which is preliminary data.</text>
</comment>
<feature type="transmembrane region" description="Helical" evidence="5">
    <location>
        <begin position="523"/>
        <end position="543"/>
    </location>
</feature>
<feature type="transmembrane region" description="Helical" evidence="5">
    <location>
        <begin position="466"/>
        <end position="488"/>
    </location>
</feature>
<dbReference type="Proteomes" id="UP001500274">
    <property type="component" value="Unassembled WGS sequence"/>
</dbReference>
<dbReference type="InterPro" id="IPR051328">
    <property type="entry name" value="T7SS_ABC-Transporter"/>
</dbReference>
<feature type="transmembrane region" description="Helical" evidence="5">
    <location>
        <begin position="576"/>
        <end position="599"/>
    </location>
</feature>